<keyword evidence="1" id="KW-0285">Flavoprotein</keyword>
<dbReference type="InterPro" id="IPR013785">
    <property type="entry name" value="Aldolase_TIM"/>
</dbReference>
<dbReference type="PANTHER" id="PTHR43656">
    <property type="entry name" value="BINDING OXIDOREDUCTASE, PUTATIVE (AFU_ORTHOLOGUE AFUA_2G08260)-RELATED"/>
    <property type="match status" value="1"/>
</dbReference>
<dbReference type="Gene3D" id="3.20.20.70">
    <property type="entry name" value="Aldolase class I"/>
    <property type="match status" value="1"/>
</dbReference>
<dbReference type="EMBL" id="CP119325">
    <property type="protein sequence ID" value="WEK29369.1"/>
    <property type="molecule type" value="Genomic_DNA"/>
</dbReference>
<name>A0AAJ5WGL8_9PSED</name>
<feature type="domain" description="NADH:flavin oxidoreductase/NADH oxidase N-terminal" evidence="3">
    <location>
        <begin position="9"/>
        <end position="344"/>
    </location>
</feature>
<evidence type="ECO:0000313" key="4">
    <source>
        <dbReference type="EMBL" id="WEK29369.1"/>
    </source>
</evidence>
<evidence type="ECO:0000256" key="2">
    <source>
        <dbReference type="ARBA" id="ARBA00023002"/>
    </source>
</evidence>
<dbReference type="GO" id="GO:0016491">
    <property type="term" value="F:oxidoreductase activity"/>
    <property type="evidence" value="ECO:0007669"/>
    <property type="project" value="UniProtKB-KW"/>
</dbReference>
<dbReference type="InterPro" id="IPR051799">
    <property type="entry name" value="NADH_flavin_oxidoreductase"/>
</dbReference>
<organism evidence="4 5">
    <name type="scientific">Candidatus Pseudomonas phytovorans</name>
    <dbReference type="NCBI Taxonomy" id="3121377"/>
    <lineage>
        <taxon>Bacteria</taxon>
        <taxon>Pseudomonadati</taxon>
        <taxon>Pseudomonadota</taxon>
        <taxon>Gammaproteobacteria</taxon>
        <taxon>Pseudomonadales</taxon>
        <taxon>Pseudomonadaceae</taxon>
        <taxon>Pseudomonas</taxon>
    </lineage>
</organism>
<reference evidence="4" key="1">
    <citation type="submission" date="2023-03" db="EMBL/GenBank/DDBJ databases">
        <title>Andean soil-derived lignocellulolytic bacterial consortium as a source of novel taxa and putative plastic-active enzymes.</title>
        <authorList>
            <person name="Diaz-Garcia L."/>
            <person name="Chuvochina M."/>
            <person name="Feuerriegel G."/>
            <person name="Bunk B."/>
            <person name="Sproer C."/>
            <person name="Streit W.R."/>
            <person name="Rodriguez L.M."/>
            <person name="Overmann J."/>
            <person name="Jimenez D.J."/>
        </authorList>
    </citation>
    <scope>NUCLEOTIDE SEQUENCE</scope>
    <source>
        <strain evidence="4">MAG 876</strain>
    </source>
</reference>
<keyword evidence="2" id="KW-0560">Oxidoreductase</keyword>
<gene>
    <name evidence="4" type="ORF">P0Y58_21035</name>
</gene>
<accession>A0AAJ5WGL8</accession>
<dbReference type="Proteomes" id="UP001216329">
    <property type="component" value="Chromosome"/>
</dbReference>
<protein>
    <submittedName>
        <fullName evidence="4">NADH:flavin oxidoreductase</fullName>
    </submittedName>
</protein>
<proteinExistence type="predicted"/>
<dbReference type="InterPro" id="IPR001155">
    <property type="entry name" value="OxRdtase_FMN_N"/>
</dbReference>
<dbReference type="Pfam" id="PF00724">
    <property type="entry name" value="Oxidored_FMN"/>
    <property type="match status" value="1"/>
</dbReference>
<evidence type="ECO:0000256" key="1">
    <source>
        <dbReference type="ARBA" id="ARBA00022630"/>
    </source>
</evidence>
<sequence length="366" mass="39523">MPDSIAAILTPYDINRLTLRNRLAVAPMTRVSATQDGKATDAMARYYERFAKGGFGLVITEGIYTDRQFSQGYPFQPGITDPEQARAWRVVTDRIHAHHSAAFAQIMHAGALSQANRFSDHTIAPSSVQPKGEQMRFYFGEGSYPVPKAMTDEDIADAIAGFAQSAKRSVTEAGFDGIEIHGANGYLLDQFLTDYANQRGDRWGGSTHQRIQLTLEVVKAVRVEVGAVPVGVRISQGKVNDFQHKWAGGEADAEVIFGSLQDSGVDFIHVTEFEAWKPAFTSNSASLIELARRYAPTPALIANGGLHAPEHLDTALSDGANIIALGKAALANPDFPSRLLEGKPLAPFDASILGPIANIKAGEFEA</sequence>
<evidence type="ECO:0000313" key="5">
    <source>
        <dbReference type="Proteomes" id="UP001216329"/>
    </source>
</evidence>
<evidence type="ECO:0000259" key="3">
    <source>
        <dbReference type="Pfam" id="PF00724"/>
    </source>
</evidence>
<dbReference type="AlphaFoldDB" id="A0AAJ5WGL8"/>
<dbReference type="GO" id="GO:0010181">
    <property type="term" value="F:FMN binding"/>
    <property type="evidence" value="ECO:0007669"/>
    <property type="project" value="InterPro"/>
</dbReference>
<dbReference type="SUPFAM" id="SSF51395">
    <property type="entry name" value="FMN-linked oxidoreductases"/>
    <property type="match status" value="1"/>
</dbReference>
<dbReference type="PANTHER" id="PTHR43656:SF2">
    <property type="entry name" value="BINDING OXIDOREDUCTASE, PUTATIVE (AFU_ORTHOLOGUE AFUA_2G08260)-RELATED"/>
    <property type="match status" value="1"/>
</dbReference>
<dbReference type="CDD" id="cd02803">
    <property type="entry name" value="OYE_like_FMN_family"/>
    <property type="match status" value="1"/>
</dbReference>